<protein>
    <submittedName>
        <fullName evidence="2">RHS repeat-associated core domain-containing protein</fullName>
    </submittedName>
</protein>
<dbReference type="STRING" id="403935.SAMN05216481_101420"/>
<reference evidence="2 3" key="1">
    <citation type="submission" date="2016-10" db="EMBL/GenBank/DDBJ databases">
        <authorList>
            <person name="de Groot N.N."/>
        </authorList>
    </citation>
    <scope>NUCLEOTIDE SEQUENCE [LARGE SCALE GENOMIC DNA]</scope>
    <source>
        <strain evidence="2 3">CGMCC 4.3519</strain>
    </source>
</reference>
<organism evidence="2 3">
    <name type="scientific">Streptomyces radiopugnans</name>
    <dbReference type="NCBI Taxonomy" id="403935"/>
    <lineage>
        <taxon>Bacteria</taxon>
        <taxon>Bacillati</taxon>
        <taxon>Actinomycetota</taxon>
        <taxon>Actinomycetes</taxon>
        <taxon>Kitasatosporales</taxon>
        <taxon>Streptomycetaceae</taxon>
        <taxon>Streptomyces</taxon>
    </lineage>
</organism>
<dbReference type="Proteomes" id="UP000199055">
    <property type="component" value="Unassembled WGS sequence"/>
</dbReference>
<dbReference type="AlphaFoldDB" id="A0A1H8ZAW0"/>
<keyword evidence="3" id="KW-1185">Reference proteome</keyword>
<feature type="region of interest" description="Disordered" evidence="1">
    <location>
        <begin position="1"/>
        <end position="20"/>
    </location>
</feature>
<proteinExistence type="predicted"/>
<evidence type="ECO:0000313" key="3">
    <source>
        <dbReference type="Proteomes" id="UP000199055"/>
    </source>
</evidence>
<evidence type="ECO:0000313" key="2">
    <source>
        <dbReference type="EMBL" id="SEP61526.1"/>
    </source>
</evidence>
<name>A0A1H8ZAW0_9ACTN</name>
<gene>
    <name evidence="2" type="ORF">SAMN05216481_101420</name>
</gene>
<accession>A0A1H8ZAW0</accession>
<dbReference type="InterPro" id="IPR022385">
    <property type="entry name" value="Rhs_assc_core"/>
</dbReference>
<evidence type="ECO:0000256" key="1">
    <source>
        <dbReference type="SAM" id="MobiDB-lite"/>
    </source>
</evidence>
<dbReference type="EMBL" id="FOET01000001">
    <property type="protein sequence ID" value="SEP61526.1"/>
    <property type="molecule type" value="Genomic_DNA"/>
</dbReference>
<sequence>MTPPESHGSPGESCRDSATGTYDMGFRDYSPGLNRFTTRDMCNGALADMSLGTDPFTSNRYAFTGGNPISFIELDGHREAPIGDGSAALTQGSTVDGRSVIYDAFGIGHILSDAADNAESAAALQAVNDDLRAAGVYYDPATGTGERYFFQDDANPTGKGVIEDGNGNLRNLGTTSDMIRVSWVNGEIVDVQDYDATGAKASQSVDMIASTISNKMDPNKKKQANNVIFVAKTEAQAEAVAERFKNDSRVRVIHSGSGFDSGRVFSSVTGGPNVQRMSPRMRGFHALGVVGSLMPLAQANSYFRSFGFWGGLREMGEDVIDPWGVLDTYGPPPRSSVCDPTTKYCA</sequence>
<dbReference type="NCBIfam" id="TIGR03696">
    <property type="entry name" value="Rhs_assc_core"/>
    <property type="match status" value="1"/>
</dbReference>
<dbReference type="Gene3D" id="2.180.10.10">
    <property type="entry name" value="RHS repeat-associated core"/>
    <property type="match status" value="1"/>
</dbReference>